<reference evidence="1" key="1">
    <citation type="submission" date="2020-07" db="EMBL/GenBank/DDBJ databases">
        <title>Multicomponent nature underlies the extraordinary mechanical properties of spider dragline silk.</title>
        <authorList>
            <person name="Kono N."/>
            <person name="Nakamura H."/>
            <person name="Mori M."/>
            <person name="Yoshida Y."/>
            <person name="Ohtoshi R."/>
            <person name="Malay A.D."/>
            <person name="Moran D.A.P."/>
            <person name="Tomita M."/>
            <person name="Numata K."/>
            <person name="Arakawa K."/>
        </authorList>
    </citation>
    <scope>NUCLEOTIDE SEQUENCE</scope>
</reference>
<proteinExistence type="predicted"/>
<gene>
    <name evidence="1" type="primary">AVEN_242516_1</name>
    <name evidence="1" type="ORF">TNCT_732131</name>
</gene>
<dbReference type="Proteomes" id="UP000887116">
    <property type="component" value="Unassembled WGS sequence"/>
</dbReference>
<dbReference type="OrthoDB" id="6421737at2759"/>
<evidence type="ECO:0000313" key="1">
    <source>
        <dbReference type="EMBL" id="GFQ68433.1"/>
    </source>
</evidence>
<dbReference type="EMBL" id="BMAO01000664">
    <property type="protein sequence ID" value="GFQ68433.1"/>
    <property type="molecule type" value="Genomic_DNA"/>
</dbReference>
<name>A0A8X6KDA9_TRICU</name>
<sequence length="282" mass="32143">MAARDMNEGVATLFESFALRSEYEDAIEFINVCTDLIPTPFVVNDVIFKIMKNCDAKLANEGSAYMLNLLTLLSKDPNQNYDFERALKHPTGALPDVWSVLTYFVRSSLHHHDIPSVTSVLSDSDIVKSPNCDVLADFYVKVLTTCCDVKKARNILLKNHLDERLAQLLSWINQYYKFNIEQAMILQTLHNLLDYIVKTEVFDDVSIPVHMIVNKSSLSEIALLVLNTCKDVFVNPESQSRFFNNTSLPYLIVKVCHHKLNSMIREFITEEPEEVTLSTIVC</sequence>
<protein>
    <submittedName>
        <fullName evidence="1">ANK_REP_REGION domain-containing protein</fullName>
    </submittedName>
</protein>
<comment type="caution">
    <text evidence="1">The sequence shown here is derived from an EMBL/GenBank/DDBJ whole genome shotgun (WGS) entry which is preliminary data.</text>
</comment>
<keyword evidence="2" id="KW-1185">Reference proteome</keyword>
<evidence type="ECO:0000313" key="2">
    <source>
        <dbReference type="Proteomes" id="UP000887116"/>
    </source>
</evidence>
<accession>A0A8X6KDA9</accession>
<dbReference type="AlphaFoldDB" id="A0A8X6KDA9"/>
<organism evidence="1 2">
    <name type="scientific">Trichonephila clavata</name>
    <name type="common">Joro spider</name>
    <name type="synonym">Nephila clavata</name>
    <dbReference type="NCBI Taxonomy" id="2740835"/>
    <lineage>
        <taxon>Eukaryota</taxon>
        <taxon>Metazoa</taxon>
        <taxon>Ecdysozoa</taxon>
        <taxon>Arthropoda</taxon>
        <taxon>Chelicerata</taxon>
        <taxon>Arachnida</taxon>
        <taxon>Araneae</taxon>
        <taxon>Araneomorphae</taxon>
        <taxon>Entelegynae</taxon>
        <taxon>Araneoidea</taxon>
        <taxon>Nephilidae</taxon>
        <taxon>Trichonephila</taxon>
    </lineage>
</organism>